<accession>A0A519BAN0</accession>
<reference evidence="9 10" key="1">
    <citation type="submission" date="2019-01" db="EMBL/GenBank/DDBJ databases">
        <title>Insights into ecological role of a new deltaproteobacterial order Candidatus Sinidesulfobacterales (Sva0485) by metagenomics and metatranscriptomics.</title>
        <authorList>
            <person name="Tan S."/>
            <person name="Liu J."/>
            <person name="Fang Y."/>
            <person name="Hedlund B.P."/>
            <person name="Lian Z.H."/>
            <person name="Huang L.Y."/>
            <person name="Li J.T."/>
            <person name="Huang L.N."/>
            <person name="Li W.J."/>
            <person name="Jiang H.C."/>
            <person name="Dong H.L."/>
            <person name="Shu W.S."/>
        </authorList>
    </citation>
    <scope>NUCLEOTIDE SEQUENCE [LARGE SCALE GENOMIC DNA]</scope>
    <source>
        <strain evidence="9">AP3</strain>
    </source>
</reference>
<evidence type="ECO:0000256" key="2">
    <source>
        <dbReference type="ARBA" id="ARBA00022552"/>
    </source>
</evidence>
<feature type="domain" description="Ribosomal RNA adenine methylase transferase N-terminal" evidence="8">
    <location>
        <begin position="22"/>
        <end position="197"/>
    </location>
</feature>
<evidence type="ECO:0000256" key="6">
    <source>
        <dbReference type="ARBA" id="ARBA00022884"/>
    </source>
</evidence>
<evidence type="ECO:0000313" key="9">
    <source>
        <dbReference type="EMBL" id="RZD14349.1"/>
    </source>
</evidence>
<feature type="binding site" evidence="7">
    <location>
        <position position="112"/>
    </location>
    <ligand>
        <name>S-adenosyl-L-methionine</name>
        <dbReference type="ChEBI" id="CHEBI:59789"/>
    </ligand>
</feature>
<evidence type="ECO:0000313" key="10">
    <source>
        <dbReference type="Proteomes" id="UP000320813"/>
    </source>
</evidence>
<organism evidence="9 10">
    <name type="scientific">Candidatus Acidulodesulfobacterium ferriphilum</name>
    <dbReference type="NCBI Taxonomy" id="2597223"/>
    <lineage>
        <taxon>Bacteria</taxon>
        <taxon>Deltaproteobacteria</taxon>
        <taxon>Candidatus Acidulodesulfobacterales</taxon>
        <taxon>Candidatus Acidulodesulfobacterium</taxon>
    </lineage>
</organism>
<sequence length="289" mass="33610">MENLLRSRKVIYGQNFLINKETARNIIDSCNFSFNDNVLEIGPGEGILTEFIIGNTKTYTIIEIDPFYYNFIKGKFNLNKFSGINIVNEDALKFDYTGLSRNLSSKIRVVSNLPYEISSPIIEKFIREKDAFSDLTLMFQKEFAQRLYAKENDSERGALSIIADINFEIIKLLEVDKSNFNPVPKVDSTVLRIIPKYHTDDNYIWAVNSPFFSYFVHQIFKLRRKKLKNSIHASFFGVPPDIKMKIFAELNIDLNKRPQELTTTEFIKAAKKYDDYLKIAEKRYNNING</sequence>
<comment type="caution">
    <text evidence="9">The sequence shown here is derived from an EMBL/GenBank/DDBJ whole genome shotgun (WGS) entry which is preliminary data.</text>
</comment>
<dbReference type="InterPro" id="IPR023165">
    <property type="entry name" value="rRNA_Ade_diMease-like_C"/>
</dbReference>
<keyword evidence="5 7" id="KW-0949">S-adenosyl-L-methionine</keyword>
<feature type="binding site" evidence="7">
    <location>
        <position position="42"/>
    </location>
    <ligand>
        <name>S-adenosyl-L-methionine</name>
        <dbReference type="ChEBI" id="CHEBI:59789"/>
    </ligand>
</feature>
<evidence type="ECO:0000256" key="3">
    <source>
        <dbReference type="ARBA" id="ARBA00022603"/>
    </source>
</evidence>
<dbReference type="Gene3D" id="3.40.50.150">
    <property type="entry name" value="Vaccinia Virus protein VP39"/>
    <property type="match status" value="1"/>
</dbReference>
<keyword evidence="2" id="KW-0698">rRNA processing</keyword>
<dbReference type="EC" id="2.1.1.182" evidence="9"/>
<evidence type="ECO:0000256" key="7">
    <source>
        <dbReference type="PROSITE-ProRule" id="PRU01026"/>
    </source>
</evidence>
<dbReference type="GO" id="GO:0052908">
    <property type="term" value="F:16S rRNA (adenine(1518)-N(6)/adenine(1519)-N(6))-dimethyltransferase activity"/>
    <property type="evidence" value="ECO:0007669"/>
    <property type="project" value="UniProtKB-EC"/>
</dbReference>
<keyword evidence="6 7" id="KW-0694">RNA-binding</keyword>
<dbReference type="InterPro" id="IPR001737">
    <property type="entry name" value="KsgA/Erm"/>
</dbReference>
<proteinExistence type="inferred from homology"/>
<feature type="binding site" evidence="7">
    <location>
        <position position="17"/>
    </location>
    <ligand>
        <name>S-adenosyl-L-methionine</name>
        <dbReference type="ChEBI" id="CHEBI:59789"/>
    </ligand>
</feature>
<dbReference type="SUPFAM" id="SSF53335">
    <property type="entry name" value="S-adenosyl-L-methionine-dependent methyltransferases"/>
    <property type="match status" value="1"/>
</dbReference>
<dbReference type="GO" id="GO:0003723">
    <property type="term" value="F:RNA binding"/>
    <property type="evidence" value="ECO:0007669"/>
    <property type="project" value="UniProtKB-UniRule"/>
</dbReference>
<dbReference type="Proteomes" id="UP000320813">
    <property type="component" value="Unassembled WGS sequence"/>
</dbReference>
<keyword evidence="3 7" id="KW-0489">Methyltransferase</keyword>
<evidence type="ECO:0000256" key="4">
    <source>
        <dbReference type="ARBA" id="ARBA00022679"/>
    </source>
</evidence>
<dbReference type="Pfam" id="PF00398">
    <property type="entry name" value="RrnaAD"/>
    <property type="match status" value="1"/>
</dbReference>
<keyword evidence="4 7" id="KW-0808">Transferase</keyword>
<feature type="binding site" evidence="7">
    <location>
        <position position="63"/>
    </location>
    <ligand>
        <name>S-adenosyl-L-methionine</name>
        <dbReference type="ChEBI" id="CHEBI:59789"/>
    </ligand>
</feature>
<dbReference type="PANTHER" id="PTHR11727:SF7">
    <property type="entry name" value="DIMETHYLADENOSINE TRANSFERASE-RELATED"/>
    <property type="match status" value="1"/>
</dbReference>
<dbReference type="InterPro" id="IPR029063">
    <property type="entry name" value="SAM-dependent_MTases_sf"/>
</dbReference>
<evidence type="ECO:0000259" key="8">
    <source>
        <dbReference type="SMART" id="SM00650"/>
    </source>
</evidence>
<dbReference type="PROSITE" id="PS51689">
    <property type="entry name" value="SAM_RNA_A_N6_MT"/>
    <property type="match status" value="1"/>
</dbReference>
<dbReference type="CDD" id="cd02440">
    <property type="entry name" value="AdoMet_MTases"/>
    <property type="match status" value="1"/>
</dbReference>
<name>A0A519BAN0_9DELT</name>
<evidence type="ECO:0000256" key="1">
    <source>
        <dbReference type="ARBA" id="ARBA00022490"/>
    </source>
</evidence>
<dbReference type="AlphaFoldDB" id="A0A519BAN0"/>
<dbReference type="NCBIfam" id="TIGR00755">
    <property type="entry name" value="ksgA"/>
    <property type="match status" value="1"/>
</dbReference>
<dbReference type="InterPro" id="IPR020598">
    <property type="entry name" value="rRNA_Ade_methylase_Trfase_N"/>
</dbReference>
<gene>
    <name evidence="9" type="primary">rsmA</name>
    <name evidence="9" type="ORF">EVJ47_06700</name>
</gene>
<evidence type="ECO:0000256" key="5">
    <source>
        <dbReference type="ARBA" id="ARBA00022691"/>
    </source>
</evidence>
<keyword evidence="1" id="KW-0963">Cytoplasm</keyword>
<comment type="similarity">
    <text evidence="7">Belongs to the class I-like SAM-binding methyltransferase superfamily. rRNA adenine N(6)-methyltransferase family.</text>
</comment>
<dbReference type="PANTHER" id="PTHR11727">
    <property type="entry name" value="DIMETHYLADENOSINE TRANSFERASE"/>
    <property type="match status" value="1"/>
</dbReference>
<feature type="binding site" evidence="7">
    <location>
        <position position="90"/>
    </location>
    <ligand>
        <name>S-adenosyl-L-methionine</name>
        <dbReference type="ChEBI" id="CHEBI:59789"/>
    </ligand>
</feature>
<dbReference type="Gene3D" id="1.10.8.100">
    <property type="entry name" value="Ribosomal RNA adenine dimethylase-like, domain 2"/>
    <property type="match status" value="1"/>
</dbReference>
<dbReference type="EMBL" id="SGBD01000003">
    <property type="protein sequence ID" value="RZD14349.1"/>
    <property type="molecule type" value="Genomic_DNA"/>
</dbReference>
<protein>
    <submittedName>
        <fullName evidence="9">Ribosomal RNA small subunit methyltransferase A</fullName>
        <ecNumber evidence="9">2.1.1.182</ecNumber>
    </submittedName>
</protein>
<feature type="binding site" evidence="7">
    <location>
        <position position="15"/>
    </location>
    <ligand>
        <name>S-adenosyl-L-methionine</name>
        <dbReference type="ChEBI" id="CHEBI:59789"/>
    </ligand>
</feature>
<dbReference type="InterPro" id="IPR011530">
    <property type="entry name" value="rRNA_adenine_dimethylase"/>
</dbReference>
<dbReference type="SMART" id="SM00650">
    <property type="entry name" value="rADc"/>
    <property type="match status" value="1"/>
</dbReference>